<dbReference type="Gene3D" id="3.30.70.1440">
    <property type="entry name" value="Multidrug efflux transporter AcrB pore domain"/>
    <property type="match status" value="1"/>
</dbReference>
<dbReference type="Proteomes" id="UP000295197">
    <property type="component" value="Unassembled WGS sequence"/>
</dbReference>
<dbReference type="InterPro" id="IPR001036">
    <property type="entry name" value="Acrflvin-R"/>
</dbReference>
<dbReference type="EMBL" id="SMBZ01000007">
    <property type="protein sequence ID" value="TCV18871.1"/>
    <property type="molecule type" value="Genomic_DNA"/>
</dbReference>
<feature type="region of interest" description="Disordered" evidence="1">
    <location>
        <begin position="382"/>
        <end position="402"/>
    </location>
</feature>
<keyword evidence="2" id="KW-0472">Membrane</keyword>
<sequence length="402" mass="43024">MSFEPIELTEKILSQGANTPVEIRISGMMKKMNAMTANKLLAKLKELDYMRDQQIPQSMNYPAFEINIDRVRAAQLGIDAQDIARSLTPSLASSRYTNKNMWVGGMMGIAYDVQVQMPQNILNSQDELANIPLSKNSDRPVLGDVATITPTKTLGESYNLGTMGYTTVTANVHKSDLGKAQKDIEEAIASLGELPKGVNIQVAGMTPVLDDTMNNLASGLLIAVVVIFLMLAANFQSFRVSFVILTTVPFVVLGSLILLNLTGSTLNLQSYMGVIMAVGVSIANAVLLISNAETLRLKDGNAVKAALGAANLRIRPIIMTTLAMTAGMLPIAIGFGEGGDQVSPLGRAVIGGLIASTFSVLVLLPLVFAWVQGKATIVSPSLDPEDENSTHFINSNNQNNEL</sequence>
<dbReference type="SUPFAM" id="SSF82866">
    <property type="entry name" value="Multidrug efflux transporter AcrB transmembrane domain"/>
    <property type="match status" value="1"/>
</dbReference>
<dbReference type="PANTHER" id="PTHR32063">
    <property type="match status" value="1"/>
</dbReference>
<dbReference type="PANTHER" id="PTHR32063:SF8">
    <property type="entry name" value="CATION EFFLUX PROTEIN"/>
    <property type="match status" value="1"/>
</dbReference>
<dbReference type="GO" id="GO:0042910">
    <property type="term" value="F:xenobiotic transmembrane transporter activity"/>
    <property type="evidence" value="ECO:0007669"/>
    <property type="project" value="TreeGrafter"/>
</dbReference>
<keyword evidence="2" id="KW-1133">Transmembrane helix</keyword>
<feature type="transmembrane region" description="Helical" evidence="2">
    <location>
        <begin position="348"/>
        <end position="371"/>
    </location>
</feature>
<dbReference type="Gene3D" id="1.20.1640.10">
    <property type="entry name" value="Multidrug efflux transporter AcrB transmembrane domain"/>
    <property type="match status" value="1"/>
</dbReference>
<dbReference type="InterPro" id="IPR027463">
    <property type="entry name" value="AcrB_DN_DC_subdom"/>
</dbReference>
<dbReference type="SUPFAM" id="SSF82714">
    <property type="entry name" value="Multidrug efflux transporter AcrB TolC docking domain, DN and DC subdomains"/>
    <property type="match status" value="1"/>
</dbReference>
<dbReference type="RefSeq" id="WP_243646034.1">
    <property type="nucleotide sequence ID" value="NZ_SMBZ01000007.1"/>
</dbReference>
<dbReference type="PRINTS" id="PR00702">
    <property type="entry name" value="ACRIFLAVINRP"/>
</dbReference>
<organism evidence="3 4">
    <name type="scientific">Sphingobacterium alimentarium</name>
    <dbReference type="NCBI Taxonomy" id="797292"/>
    <lineage>
        <taxon>Bacteria</taxon>
        <taxon>Pseudomonadati</taxon>
        <taxon>Bacteroidota</taxon>
        <taxon>Sphingobacteriia</taxon>
        <taxon>Sphingobacteriales</taxon>
        <taxon>Sphingobacteriaceae</taxon>
        <taxon>Sphingobacterium</taxon>
    </lineage>
</organism>
<dbReference type="AlphaFoldDB" id="A0A4R3VZM6"/>
<dbReference type="Gene3D" id="3.30.2090.10">
    <property type="entry name" value="Multidrug efflux transporter AcrB TolC docking domain, DN and DC subdomains"/>
    <property type="match status" value="1"/>
</dbReference>
<comment type="caution">
    <text evidence="3">The sequence shown here is derived from an EMBL/GenBank/DDBJ whole genome shotgun (WGS) entry which is preliminary data.</text>
</comment>
<proteinExistence type="predicted"/>
<dbReference type="GO" id="GO:0005886">
    <property type="term" value="C:plasma membrane"/>
    <property type="evidence" value="ECO:0007669"/>
    <property type="project" value="TreeGrafter"/>
</dbReference>
<evidence type="ECO:0000313" key="3">
    <source>
        <dbReference type="EMBL" id="TCV18871.1"/>
    </source>
</evidence>
<dbReference type="Pfam" id="PF00873">
    <property type="entry name" value="ACR_tran"/>
    <property type="match status" value="1"/>
</dbReference>
<feature type="transmembrane region" description="Helical" evidence="2">
    <location>
        <begin position="268"/>
        <end position="289"/>
    </location>
</feature>
<accession>A0A4R3VZM6</accession>
<evidence type="ECO:0000256" key="2">
    <source>
        <dbReference type="SAM" id="Phobius"/>
    </source>
</evidence>
<feature type="transmembrane region" description="Helical" evidence="2">
    <location>
        <begin position="317"/>
        <end position="336"/>
    </location>
</feature>
<gene>
    <name evidence="3" type="ORF">EDC17_10071</name>
</gene>
<feature type="transmembrane region" description="Helical" evidence="2">
    <location>
        <begin position="216"/>
        <end position="235"/>
    </location>
</feature>
<feature type="compositionally biased region" description="Polar residues" evidence="1">
    <location>
        <begin position="390"/>
        <end position="402"/>
    </location>
</feature>
<name>A0A4R3VZM6_9SPHI</name>
<reference evidence="3 4" key="1">
    <citation type="submission" date="2019-03" db="EMBL/GenBank/DDBJ databases">
        <title>Genomic Encyclopedia of Type Strains, Phase IV (KMG-IV): sequencing the most valuable type-strain genomes for metagenomic binning, comparative biology and taxonomic classification.</title>
        <authorList>
            <person name="Goeker M."/>
        </authorList>
    </citation>
    <scope>NUCLEOTIDE SEQUENCE [LARGE SCALE GENOMIC DNA]</scope>
    <source>
        <strain evidence="3 4">DSM 22362</strain>
    </source>
</reference>
<evidence type="ECO:0000256" key="1">
    <source>
        <dbReference type="SAM" id="MobiDB-lite"/>
    </source>
</evidence>
<protein>
    <submittedName>
        <fullName evidence="3">AcrB/AcrD/AcrF family protein</fullName>
    </submittedName>
</protein>
<keyword evidence="4" id="KW-1185">Reference proteome</keyword>
<evidence type="ECO:0000313" key="4">
    <source>
        <dbReference type="Proteomes" id="UP000295197"/>
    </source>
</evidence>
<feature type="transmembrane region" description="Helical" evidence="2">
    <location>
        <begin position="242"/>
        <end position="262"/>
    </location>
</feature>
<keyword evidence="2" id="KW-0812">Transmembrane</keyword>